<reference evidence="2" key="1">
    <citation type="journal article" date="2014" name="Nat. Genet.">
        <title>Genome of the human hookworm Necator americanus.</title>
        <authorList>
            <person name="Tang Y.T."/>
            <person name="Gao X."/>
            <person name="Rosa B.A."/>
            <person name="Abubucker S."/>
            <person name="Hallsworth-Pepin K."/>
            <person name="Martin J."/>
            <person name="Tyagi R."/>
            <person name="Heizer E."/>
            <person name="Zhang X."/>
            <person name="Bhonagiri-Palsikar V."/>
            <person name="Minx P."/>
            <person name="Warren W.C."/>
            <person name="Wang Q."/>
            <person name="Zhan B."/>
            <person name="Hotez P.J."/>
            <person name="Sternberg P.W."/>
            <person name="Dougall A."/>
            <person name="Gaze S.T."/>
            <person name="Mulvenna J."/>
            <person name="Sotillo J."/>
            <person name="Ranganathan S."/>
            <person name="Rabelo E.M."/>
            <person name="Wilson R.K."/>
            <person name="Felgner P.L."/>
            <person name="Bethony J."/>
            <person name="Hawdon J.M."/>
            <person name="Gasser R.B."/>
            <person name="Loukas A."/>
            <person name="Mitreva M."/>
        </authorList>
    </citation>
    <scope>NUCLEOTIDE SEQUENCE [LARGE SCALE GENOMIC DNA]</scope>
</reference>
<protein>
    <submittedName>
        <fullName evidence="1">Uncharacterized protein</fullName>
    </submittedName>
</protein>
<gene>
    <name evidence="1" type="ORF">NECAME_11533</name>
</gene>
<dbReference type="Proteomes" id="UP000053676">
    <property type="component" value="Unassembled WGS sequence"/>
</dbReference>
<dbReference type="STRING" id="51031.W2T622"/>
<proteinExistence type="predicted"/>
<dbReference type="KEGG" id="nai:NECAME_11533"/>
<evidence type="ECO:0000313" key="1">
    <source>
        <dbReference type="EMBL" id="ETN76631.1"/>
    </source>
</evidence>
<evidence type="ECO:0000313" key="2">
    <source>
        <dbReference type="Proteomes" id="UP000053676"/>
    </source>
</evidence>
<name>W2T622_NECAM</name>
<accession>W2T622</accession>
<organism evidence="1 2">
    <name type="scientific">Necator americanus</name>
    <name type="common">Human hookworm</name>
    <dbReference type="NCBI Taxonomy" id="51031"/>
    <lineage>
        <taxon>Eukaryota</taxon>
        <taxon>Metazoa</taxon>
        <taxon>Ecdysozoa</taxon>
        <taxon>Nematoda</taxon>
        <taxon>Chromadorea</taxon>
        <taxon>Rhabditida</taxon>
        <taxon>Rhabditina</taxon>
        <taxon>Rhabditomorpha</taxon>
        <taxon>Strongyloidea</taxon>
        <taxon>Ancylostomatidae</taxon>
        <taxon>Bunostominae</taxon>
        <taxon>Necator</taxon>
    </lineage>
</organism>
<dbReference type="EMBL" id="KI660215">
    <property type="protein sequence ID" value="ETN76631.1"/>
    <property type="molecule type" value="Genomic_DNA"/>
</dbReference>
<dbReference type="OrthoDB" id="5844386at2759"/>
<keyword evidence="2" id="KW-1185">Reference proteome</keyword>
<dbReference type="AlphaFoldDB" id="W2T622"/>
<sequence>MAGRLWWTLKVVAEKGRCAKMDMNGQNLLEVVAKPAPEALISRYFRFNDEGTVSRVDRAGIIPLDNEFDVQIAFVIDITAICYNLLRNYVGHHDSSNCAEILAKRYECNDEPSFVRKIYIARDKSDEPRVNTHVAVLTYHWKSEPVTARANRDALIAKKRRSENPETADVEGRVHLGDNVAPLHMKRLKSAARLRSVGQILKPKELPTIDVLSRVRLSHADHLRRLALMKKSENLCRLASILDRAEPILERFEQVRLILTLNLTFSLFT</sequence>